<dbReference type="RefSeq" id="WP_143340956.1">
    <property type="nucleotide sequence ID" value="NZ_FXBB01000059.1"/>
</dbReference>
<dbReference type="InterPro" id="IPR047951">
    <property type="entry name" value="Transpos_ISL3"/>
</dbReference>
<dbReference type="InterPro" id="IPR032877">
    <property type="entry name" value="Transposase_HTH"/>
</dbReference>
<dbReference type="Pfam" id="PF13542">
    <property type="entry name" value="HTH_Tnp_ISL3"/>
    <property type="match status" value="1"/>
</dbReference>
<dbReference type="PANTHER" id="PTHR33498:SF1">
    <property type="entry name" value="TRANSPOSASE FOR INSERTION SEQUENCE ELEMENT IS1557"/>
    <property type="match status" value="1"/>
</dbReference>
<sequence>MATSGFLTHIYAPLPRVKCSECGVKTVEIPWATKGSGFTLLFEAWAVQLAQEMTVLAASRELRISDDRLWRLLRRTVDRAMANQDLSRVRSVAIDETSWRKGHKYVTFVFDYDTKKLIFGVEGKGSDTLKKFAEHLESHGGQVQRIVEFCCDMSPAFIKGIGENFPKASITFDKFHVIKAANEALNKVRVRESKETPELKGTRWAFMKREGNLTDREKESLKKVSLSKKRLQTGKAYRLKTILQEILDAGSTLTLSDARGQLKGWCRWALTCRIPEMKEVAMMIKRHMDGILRWFHSRMTNGLLEGYNSVLRAGRGMARGFRTSVNVILKSLLTAGKLDFGFPQNVWNQL</sequence>
<feature type="domain" description="Transposase IS204/IS1001/IS1096/IS1165 DDE" evidence="1">
    <location>
        <begin position="92"/>
        <end position="329"/>
    </location>
</feature>
<reference evidence="4" key="1">
    <citation type="submission" date="2017-04" db="EMBL/GenBank/DDBJ databases">
        <authorList>
            <person name="Varghese N."/>
            <person name="Submissions S."/>
        </authorList>
    </citation>
    <scope>NUCLEOTIDE SEQUENCE [LARGE SCALE GENOMIC DNA]</scope>
    <source>
        <strain evidence="4">USBA 82</strain>
    </source>
</reference>
<evidence type="ECO:0000259" key="1">
    <source>
        <dbReference type="Pfam" id="PF01610"/>
    </source>
</evidence>
<name>A0A1X7LEU7_9BACT</name>
<dbReference type="InterPro" id="IPR002560">
    <property type="entry name" value="Transposase_DDE"/>
</dbReference>
<accession>A0A1X7LEU7</accession>
<dbReference type="PANTHER" id="PTHR33498">
    <property type="entry name" value="TRANSPOSASE FOR INSERTION SEQUENCE ELEMENT IS1557"/>
    <property type="match status" value="1"/>
</dbReference>
<proteinExistence type="predicted"/>
<gene>
    <name evidence="3" type="ORF">SAMN06275492_1599</name>
</gene>
<dbReference type="NCBIfam" id="NF033550">
    <property type="entry name" value="transpos_ISL3"/>
    <property type="match status" value="1"/>
</dbReference>
<dbReference type="Proteomes" id="UP000193355">
    <property type="component" value="Unassembled WGS sequence"/>
</dbReference>
<feature type="domain" description="Transposase IS204/IS1001/IS1096/IS1165 helix-turn-helix" evidence="2">
    <location>
        <begin position="28"/>
        <end position="76"/>
    </location>
</feature>
<organism evidence="3 4">
    <name type="scientific">Dethiosulfovibrio salsuginis</name>
    <dbReference type="NCBI Taxonomy" id="561720"/>
    <lineage>
        <taxon>Bacteria</taxon>
        <taxon>Thermotogati</taxon>
        <taxon>Synergistota</taxon>
        <taxon>Synergistia</taxon>
        <taxon>Synergistales</taxon>
        <taxon>Dethiosulfovibrionaceae</taxon>
        <taxon>Dethiosulfovibrio</taxon>
    </lineage>
</organism>
<dbReference type="Pfam" id="PF01610">
    <property type="entry name" value="DDE_Tnp_ISL3"/>
    <property type="match status" value="1"/>
</dbReference>
<dbReference type="STRING" id="561720.SAMN06275492_1599"/>
<dbReference type="AlphaFoldDB" id="A0A1X7LEU7"/>
<dbReference type="EMBL" id="FXBB01000059">
    <property type="protein sequence ID" value="SMG52067.1"/>
    <property type="molecule type" value="Genomic_DNA"/>
</dbReference>
<evidence type="ECO:0000313" key="4">
    <source>
        <dbReference type="Proteomes" id="UP000193355"/>
    </source>
</evidence>
<dbReference type="OrthoDB" id="6197054at2"/>
<evidence type="ECO:0000259" key="2">
    <source>
        <dbReference type="Pfam" id="PF13542"/>
    </source>
</evidence>
<evidence type="ECO:0000313" key="3">
    <source>
        <dbReference type="EMBL" id="SMG52067.1"/>
    </source>
</evidence>
<protein>
    <submittedName>
        <fullName evidence="3">Transposase</fullName>
    </submittedName>
</protein>
<keyword evidence="4" id="KW-1185">Reference proteome</keyword>